<dbReference type="PANTHER" id="PTHR11808">
    <property type="entry name" value="TRANS-SULFURATION ENZYME FAMILY MEMBER"/>
    <property type="match status" value="1"/>
</dbReference>
<dbReference type="InterPro" id="IPR015421">
    <property type="entry name" value="PyrdxlP-dep_Trfase_major"/>
</dbReference>
<feature type="region of interest" description="Disordered" evidence="11">
    <location>
        <begin position="1"/>
        <end position="43"/>
    </location>
</feature>
<comment type="catalytic activity">
    <reaction evidence="7">
        <text>L-homocysteine + H2O = 2-oxobutanoate + hydrogen sulfide + NH4(+) + H(+)</text>
        <dbReference type="Rhea" id="RHEA:14501"/>
        <dbReference type="ChEBI" id="CHEBI:15377"/>
        <dbReference type="ChEBI" id="CHEBI:15378"/>
        <dbReference type="ChEBI" id="CHEBI:16763"/>
        <dbReference type="ChEBI" id="CHEBI:28938"/>
        <dbReference type="ChEBI" id="CHEBI:29919"/>
        <dbReference type="ChEBI" id="CHEBI:58199"/>
        <dbReference type="EC" id="4.4.1.2"/>
    </reaction>
    <physiologicalReaction direction="left-to-right" evidence="7">
        <dbReference type="Rhea" id="RHEA:14502"/>
    </physiologicalReaction>
</comment>
<evidence type="ECO:0000256" key="6">
    <source>
        <dbReference type="ARBA" id="ARBA00047199"/>
    </source>
</evidence>
<dbReference type="PIRSF" id="PIRSF001434">
    <property type="entry name" value="CGS"/>
    <property type="match status" value="1"/>
</dbReference>
<dbReference type="InterPro" id="IPR054542">
    <property type="entry name" value="Cys_met_metab_PP"/>
</dbReference>
<keyword evidence="12" id="KW-0808">Transferase</keyword>
<name>A0AA97GTY1_9ACTN</name>
<dbReference type="RefSeq" id="WP_420040394.1">
    <property type="nucleotide sequence ID" value="NZ_CP128986.1"/>
</dbReference>
<evidence type="ECO:0000256" key="10">
    <source>
        <dbReference type="RuleBase" id="RU362118"/>
    </source>
</evidence>
<organism evidence="12">
    <name type="scientific">Gordonia sp. MP11Mi</name>
    <dbReference type="NCBI Taxonomy" id="3022769"/>
    <lineage>
        <taxon>Bacteria</taxon>
        <taxon>Bacillati</taxon>
        <taxon>Actinomycetota</taxon>
        <taxon>Actinomycetes</taxon>
        <taxon>Mycobacteriales</taxon>
        <taxon>Gordoniaceae</taxon>
        <taxon>Gordonia</taxon>
    </lineage>
</organism>
<keyword evidence="4" id="KW-0028">Amino-acid biosynthesis</keyword>
<dbReference type="Pfam" id="PF01053">
    <property type="entry name" value="Cys_Met_Meta_PP"/>
    <property type="match status" value="1"/>
</dbReference>
<evidence type="ECO:0000256" key="9">
    <source>
        <dbReference type="PIRSR" id="PIRSR001434-2"/>
    </source>
</evidence>
<protein>
    <recommendedName>
        <fullName evidence="5">homocysteine desulfhydrase</fullName>
        <ecNumber evidence="5">4.4.1.2</ecNumber>
    </recommendedName>
    <alternativeName>
        <fullName evidence="6">Homocysteine desulfhydrase</fullName>
    </alternativeName>
</protein>
<evidence type="ECO:0000256" key="3">
    <source>
        <dbReference type="ARBA" id="ARBA00022898"/>
    </source>
</evidence>
<dbReference type="Gene3D" id="3.90.1150.10">
    <property type="entry name" value="Aspartate Aminotransferase, domain 1"/>
    <property type="match status" value="1"/>
</dbReference>
<evidence type="ECO:0000256" key="2">
    <source>
        <dbReference type="ARBA" id="ARBA00009077"/>
    </source>
</evidence>
<comment type="catalytic activity">
    <reaction evidence="8">
        <text>L-methionine + H2O = methanethiol + 2-oxobutanoate + NH4(+)</text>
        <dbReference type="Rhea" id="RHEA:23800"/>
        <dbReference type="ChEBI" id="CHEBI:15377"/>
        <dbReference type="ChEBI" id="CHEBI:16007"/>
        <dbReference type="ChEBI" id="CHEBI:16763"/>
        <dbReference type="ChEBI" id="CHEBI:28938"/>
        <dbReference type="ChEBI" id="CHEBI:57844"/>
        <dbReference type="EC" id="4.4.1.11"/>
    </reaction>
    <physiologicalReaction direction="left-to-right" evidence="8">
        <dbReference type="Rhea" id="RHEA:23801"/>
    </physiologicalReaction>
</comment>
<accession>A0AA97GTY1</accession>
<evidence type="ECO:0000256" key="8">
    <source>
        <dbReference type="ARBA" id="ARBA00052699"/>
    </source>
</evidence>
<keyword evidence="4" id="KW-0486">Methionine biosynthesis</keyword>
<comment type="cofactor">
    <cofactor evidence="1 10">
        <name>pyridoxal 5'-phosphate</name>
        <dbReference type="ChEBI" id="CHEBI:597326"/>
    </cofactor>
</comment>
<dbReference type="GO" id="GO:0047982">
    <property type="term" value="F:homocysteine desulfhydrase activity"/>
    <property type="evidence" value="ECO:0007669"/>
    <property type="project" value="UniProtKB-EC"/>
</dbReference>
<evidence type="ECO:0000256" key="1">
    <source>
        <dbReference type="ARBA" id="ARBA00001933"/>
    </source>
</evidence>
<dbReference type="PROSITE" id="PS00868">
    <property type="entry name" value="CYS_MET_METAB_PP"/>
    <property type="match status" value="1"/>
</dbReference>
<dbReference type="GO" id="GO:0019346">
    <property type="term" value="P:transsulfuration"/>
    <property type="evidence" value="ECO:0007669"/>
    <property type="project" value="InterPro"/>
</dbReference>
<dbReference type="GO" id="GO:0009086">
    <property type="term" value="P:methionine biosynthetic process"/>
    <property type="evidence" value="ECO:0007669"/>
    <property type="project" value="UniProtKB-KW"/>
</dbReference>
<dbReference type="EMBL" id="CP128986">
    <property type="protein sequence ID" value="WOC11050.1"/>
    <property type="molecule type" value="Genomic_DNA"/>
</dbReference>
<evidence type="ECO:0000256" key="4">
    <source>
        <dbReference type="ARBA" id="ARBA00023167"/>
    </source>
</evidence>
<gene>
    <name evidence="12" type="primary">metZ_1</name>
    <name evidence="12" type="ORF">MP11Mi_01120</name>
</gene>
<evidence type="ECO:0000256" key="11">
    <source>
        <dbReference type="SAM" id="MobiDB-lite"/>
    </source>
</evidence>
<dbReference type="InterPro" id="IPR000277">
    <property type="entry name" value="Cys/Met-Metab_PyrdxlP-dep_enz"/>
</dbReference>
<keyword evidence="3 9" id="KW-0663">Pyridoxal phosphate</keyword>
<proteinExistence type="inferred from homology"/>
<comment type="similarity">
    <text evidence="2 10">Belongs to the trans-sulfuration enzymes family.</text>
</comment>
<dbReference type="InterPro" id="IPR015422">
    <property type="entry name" value="PyrdxlP-dep_Trfase_small"/>
</dbReference>
<evidence type="ECO:0000256" key="7">
    <source>
        <dbReference type="ARBA" id="ARBA00048780"/>
    </source>
</evidence>
<dbReference type="GO" id="GO:0005737">
    <property type="term" value="C:cytoplasm"/>
    <property type="evidence" value="ECO:0007669"/>
    <property type="project" value="TreeGrafter"/>
</dbReference>
<sequence>MTGQDRSAQDGRGQQRPDRHDPATVGEQTWSVHGGNHMPGSDAEGAAIRVPITMANSYRLPEDPSTMDWSNPDHLTYTRNTGVNQIALQNKLMALDHGEDAVALASGVAALHAVFFGHVSVGDHVVVADATYEATYKLWTSLLPRKYGIEATFVDIADLDAVRAALRPNTRLIVTEVIANPTTKVADIAGLAEIAHAGDALLVVDSTFTPPPLFRPLDHGADLVVHSLTKYINGHGDAMGGAVIGRADVVEPIRSEAMVDVGGVISPFNAWLIMRGSVTLPLRLRQHQASALELARFLEADERIAYVAYPGLESHPQHATALRQFGGLAGSDAGFGGIMSFALNGDPDLQNRFVAALRVITSAVSVGHDESLIVHVSSTGPRVATYPDGFREYGHLRFSVGLEDVGDLRADLAAALDIATSPARTTHLT</sequence>
<dbReference type="InterPro" id="IPR015424">
    <property type="entry name" value="PyrdxlP-dep_Trfase"/>
</dbReference>
<dbReference type="AlphaFoldDB" id="A0AA97GTY1"/>
<feature type="modified residue" description="N6-(pyridoxal phosphate)lysine" evidence="9">
    <location>
        <position position="230"/>
    </location>
</feature>
<dbReference type="GO" id="GO:0030170">
    <property type="term" value="F:pyridoxal phosphate binding"/>
    <property type="evidence" value="ECO:0007669"/>
    <property type="project" value="InterPro"/>
</dbReference>
<dbReference type="SUPFAM" id="SSF53383">
    <property type="entry name" value="PLP-dependent transferases"/>
    <property type="match status" value="1"/>
</dbReference>
<dbReference type="GO" id="GO:0018826">
    <property type="term" value="F:methionine gamma-lyase activity"/>
    <property type="evidence" value="ECO:0007669"/>
    <property type="project" value="UniProtKB-EC"/>
</dbReference>
<evidence type="ECO:0000313" key="12">
    <source>
        <dbReference type="EMBL" id="WOC11050.1"/>
    </source>
</evidence>
<dbReference type="EC" id="4.4.1.2" evidence="5"/>
<dbReference type="GO" id="GO:0016740">
    <property type="term" value="F:transferase activity"/>
    <property type="evidence" value="ECO:0007669"/>
    <property type="project" value="UniProtKB-KW"/>
</dbReference>
<dbReference type="Gene3D" id="3.40.640.10">
    <property type="entry name" value="Type I PLP-dependent aspartate aminotransferase-like (Major domain)"/>
    <property type="match status" value="1"/>
</dbReference>
<dbReference type="FunFam" id="3.40.640.10:FF:000046">
    <property type="entry name" value="Cystathionine gamma-lyase"/>
    <property type="match status" value="1"/>
</dbReference>
<feature type="compositionally biased region" description="Basic and acidic residues" evidence="11">
    <location>
        <begin position="7"/>
        <end position="22"/>
    </location>
</feature>
<evidence type="ECO:0000256" key="5">
    <source>
        <dbReference type="ARBA" id="ARBA00047175"/>
    </source>
</evidence>
<reference evidence="12" key="1">
    <citation type="submission" date="2023-06" db="EMBL/GenBank/DDBJ databases">
        <title>Gordonia sp. nov. and Pseudochrobactrum sp. nov., two species isolated from the burying beetle Nicrophorus vespilloides.</title>
        <authorList>
            <person name="Poehlein A."/>
            <person name="Guzman J."/>
            <person name="Daniel R."/>
            <person name="Vilcinskas A."/>
        </authorList>
    </citation>
    <scope>NUCLEOTIDE SEQUENCE</scope>
    <source>
        <strain evidence="12">MP11Mi</strain>
    </source>
</reference>